<keyword evidence="4" id="KW-0413">Isomerase</keyword>
<proteinExistence type="predicted"/>
<dbReference type="GO" id="GO:0009073">
    <property type="term" value="P:aromatic amino acid family biosynthetic process"/>
    <property type="evidence" value="ECO:0007669"/>
    <property type="project" value="InterPro"/>
</dbReference>
<dbReference type="UniPathway" id="UPA00120">
    <property type="reaction ID" value="UER00203"/>
</dbReference>
<dbReference type="GO" id="GO:0004106">
    <property type="term" value="F:chorismate mutase activity"/>
    <property type="evidence" value="ECO:0007669"/>
    <property type="project" value="UniProtKB-EC"/>
</dbReference>
<dbReference type="InterPro" id="IPR008238">
    <property type="entry name" value="Chorismate_mutase_AroQ_euk"/>
</dbReference>
<dbReference type="InterPro" id="IPR037039">
    <property type="entry name" value="CM_AroQ_sf_eucaryotic"/>
</dbReference>
<dbReference type="SUPFAM" id="SSF48600">
    <property type="entry name" value="Chorismate mutase II"/>
    <property type="match status" value="1"/>
</dbReference>
<dbReference type="AlphaFoldDB" id="A0A7S2MEC2"/>
<evidence type="ECO:0000256" key="2">
    <source>
        <dbReference type="ARBA" id="ARBA00012404"/>
    </source>
</evidence>
<dbReference type="EC" id="5.4.99.5" evidence="2"/>
<dbReference type="GO" id="GO:0005737">
    <property type="term" value="C:cytoplasm"/>
    <property type="evidence" value="ECO:0007669"/>
    <property type="project" value="UniProtKB-SubCell"/>
</dbReference>
<evidence type="ECO:0000256" key="3">
    <source>
        <dbReference type="ARBA" id="ARBA00022490"/>
    </source>
</evidence>
<comment type="subcellular location">
    <subcellularLocation>
        <location evidence="1">Cytoplasm</location>
    </subcellularLocation>
</comment>
<dbReference type="PANTHER" id="PTHR21145">
    <property type="entry name" value="CHORISMATE MUTASE"/>
    <property type="match status" value="1"/>
</dbReference>
<accession>A0A7S2MEC2</accession>
<dbReference type="EMBL" id="HBGS01056304">
    <property type="protein sequence ID" value="CAD9478581.1"/>
    <property type="molecule type" value="Transcribed_RNA"/>
</dbReference>
<dbReference type="PANTHER" id="PTHR21145:SF12">
    <property type="entry name" value="CHORISMATE MUTASE"/>
    <property type="match status" value="1"/>
</dbReference>
<dbReference type="Gene3D" id="1.10.590.10">
    <property type="entry name" value="Chorismate mutase, AroQ class superfamily, eukaryotic"/>
    <property type="match status" value="1"/>
</dbReference>
<evidence type="ECO:0000256" key="1">
    <source>
        <dbReference type="ARBA" id="ARBA00004496"/>
    </source>
</evidence>
<keyword evidence="3" id="KW-0963">Cytoplasm</keyword>
<dbReference type="InterPro" id="IPR036263">
    <property type="entry name" value="Chorismate_II_sf"/>
</dbReference>
<evidence type="ECO:0000313" key="5">
    <source>
        <dbReference type="EMBL" id="CAD9478581.1"/>
    </source>
</evidence>
<sequence length="237" mass="25895">MGMFVTSACCKDATNKYRGSGCIFGQTCPPRKADLLSLENVRVSLEHLEDTLISAVASILQREARSGTDKKKSDAKSVGTGILKSVRNSIDTSSPVSDPEGLVESKVRSWFAENFSNIGEMQDELLFLLKVSMERISLGTQVAEAKFSLDHHVFVDAKKNGGKTGLLDALTDLEVENRVLGRVRDKARQRQQDDAGSDRLASLCSDFYATILIPSTKCLQVEVLLLRVSAIDAHKTS</sequence>
<reference evidence="5" key="1">
    <citation type="submission" date="2021-01" db="EMBL/GenBank/DDBJ databases">
        <authorList>
            <person name="Corre E."/>
            <person name="Pelletier E."/>
            <person name="Niang G."/>
            <person name="Scheremetjew M."/>
            <person name="Finn R."/>
            <person name="Kale V."/>
            <person name="Holt S."/>
            <person name="Cochrane G."/>
            <person name="Meng A."/>
            <person name="Brown T."/>
            <person name="Cohen L."/>
        </authorList>
    </citation>
    <scope>NUCLEOTIDE SEQUENCE</scope>
    <source>
        <strain evidence="5">CCMP1381</strain>
    </source>
</reference>
<name>A0A7S2MEC2_9STRA</name>
<organism evidence="5">
    <name type="scientific">Octactis speculum</name>
    <dbReference type="NCBI Taxonomy" id="3111310"/>
    <lineage>
        <taxon>Eukaryota</taxon>
        <taxon>Sar</taxon>
        <taxon>Stramenopiles</taxon>
        <taxon>Ochrophyta</taxon>
        <taxon>Dictyochophyceae</taxon>
        <taxon>Dictyochales</taxon>
        <taxon>Dictyochaceae</taxon>
        <taxon>Octactis</taxon>
    </lineage>
</organism>
<evidence type="ECO:0000256" key="4">
    <source>
        <dbReference type="ARBA" id="ARBA00023235"/>
    </source>
</evidence>
<protein>
    <recommendedName>
        <fullName evidence="2">chorismate mutase</fullName>
        <ecNumber evidence="2">5.4.99.5</ecNumber>
    </recommendedName>
</protein>
<gene>
    <name evidence="5" type="ORF">DSPE1174_LOCUS29313</name>
</gene>
<dbReference type="GO" id="GO:0046417">
    <property type="term" value="P:chorismate metabolic process"/>
    <property type="evidence" value="ECO:0007669"/>
    <property type="project" value="InterPro"/>
</dbReference>